<dbReference type="Proteomes" id="UP000317638">
    <property type="component" value="Unassembled WGS sequence"/>
</dbReference>
<dbReference type="GO" id="GO:0032259">
    <property type="term" value="P:methylation"/>
    <property type="evidence" value="ECO:0007669"/>
    <property type="project" value="UniProtKB-KW"/>
</dbReference>
<accession>A0A553K1H6</accession>
<dbReference type="Gene3D" id="3.40.50.150">
    <property type="entry name" value="Vaccinia Virus protein VP39"/>
    <property type="match status" value="1"/>
</dbReference>
<keyword evidence="1" id="KW-0808">Transferase</keyword>
<comment type="caution">
    <text evidence="1">The sequence shown here is derived from an EMBL/GenBank/DDBJ whole genome shotgun (WGS) entry which is preliminary data.</text>
</comment>
<dbReference type="InterPro" id="IPR029063">
    <property type="entry name" value="SAM-dependent_MTases_sf"/>
</dbReference>
<dbReference type="EMBL" id="VKKG01000002">
    <property type="protein sequence ID" value="TRY18554.1"/>
    <property type="molecule type" value="Genomic_DNA"/>
</dbReference>
<evidence type="ECO:0000313" key="2">
    <source>
        <dbReference type="Proteomes" id="UP000317638"/>
    </source>
</evidence>
<keyword evidence="2" id="KW-1185">Reference proteome</keyword>
<reference evidence="1 2" key="1">
    <citation type="submission" date="2019-07" db="EMBL/GenBank/DDBJ databases">
        <authorList>
            <person name="Zhou L.-Y."/>
        </authorList>
    </citation>
    <scope>NUCLEOTIDE SEQUENCE [LARGE SCALE GENOMIC DNA]</scope>
    <source>
        <strain evidence="1 2">YIM 101269</strain>
    </source>
</reference>
<proteinExistence type="predicted"/>
<dbReference type="SUPFAM" id="SSF53335">
    <property type="entry name" value="S-adenosyl-L-methionine-dependent methyltransferases"/>
    <property type="match status" value="1"/>
</dbReference>
<dbReference type="RefSeq" id="WP_143937450.1">
    <property type="nucleotide sequence ID" value="NZ_VKKG01000002.1"/>
</dbReference>
<name>A0A553K1H6_9ACTN</name>
<protein>
    <submittedName>
        <fullName evidence="1">Site-specific DNA-methyltransferase</fullName>
    </submittedName>
</protein>
<dbReference type="GO" id="GO:0008168">
    <property type="term" value="F:methyltransferase activity"/>
    <property type="evidence" value="ECO:0007669"/>
    <property type="project" value="UniProtKB-KW"/>
</dbReference>
<dbReference type="AlphaFoldDB" id="A0A553K1H6"/>
<organism evidence="1 2">
    <name type="scientific">Tessaracoccus rhinocerotis</name>
    <dbReference type="NCBI Taxonomy" id="1689449"/>
    <lineage>
        <taxon>Bacteria</taxon>
        <taxon>Bacillati</taxon>
        <taxon>Actinomycetota</taxon>
        <taxon>Actinomycetes</taxon>
        <taxon>Propionibacteriales</taxon>
        <taxon>Propionibacteriaceae</taxon>
        <taxon>Tessaracoccus</taxon>
    </lineage>
</organism>
<sequence length="334" mass="35649">MPEYLLLRSPSANRVYAGEAATLSVAELELTAPFTAGASDQELAGVGYLAFSAPGLDDAASATIASQSTAFALFERSGDLLRPVALPAVDALDDDLVTIPKYQGKTNEQFTRLLLNVTLAAVTREATGPRQVLDPMAGRGTTLSTALLAGHDAFGVEADTKAFEQMAAFYSTWLRRKRIKHKTRTTPVRRDGKSIGKRFDATITTALGERQLTSFTGDTRAAADLFGKKKFDAVVVDAPYGVVHGSHTDVVGHSGRRDRTPAGLLKEAVPVWAGQLVHGGALGLSWNTLGMPREDLASVMEAAGLVVNEGGAWDRFAHRVDSSIRRDLMVATKP</sequence>
<dbReference type="OrthoDB" id="1637728at2"/>
<evidence type="ECO:0000313" key="1">
    <source>
        <dbReference type="EMBL" id="TRY18554.1"/>
    </source>
</evidence>
<keyword evidence="1" id="KW-0489">Methyltransferase</keyword>
<gene>
    <name evidence="1" type="ORF">FOJ82_05340</name>
</gene>